<feature type="domain" description="SH3" evidence="5">
    <location>
        <begin position="861"/>
        <end position="919"/>
    </location>
</feature>
<dbReference type="PANTHER" id="PTHR15706:SF2">
    <property type="entry name" value="SH3 AND PX DOMAIN-CONTAINING PROTEIN 2A"/>
    <property type="match status" value="1"/>
</dbReference>
<evidence type="ECO:0000256" key="3">
    <source>
        <dbReference type="PROSITE-ProRule" id="PRU00192"/>
    </source>
</evidence>
<dbReference type="CDD" id="cd11856">
    <property type="entry name" value="SH3_p47phox_like"/>
    <property type="match status" value="2"/>
</dbReference>
<protein>
    <recommendedName>
        <fullName evidence="9">SH3 and PX domain-containing protein 2A</fullName>
    </recommendedName>
</protein>
<reference evidence="7" key="2">
    <citation type="submission" date="2024-06" db="UniProtKB">
        <authorList>
            <consortium name="EnsemblMetazoa"/>
        </authorList>
    </citation>
    <scope>IDENTIFICATION</scope>
</reference>
<feature type="compositionally biased region" description="Acidic residues" evidence="4">
    <location>
        <begin position="421"/>
        <end position="431"/>
    </location>
</feature>
<feature type="domain" description="SH3" evidence="5">
    <location>
        <begin position="457"/>
        <end position="516"/>
    </location>
</feature>
<evidence type="ECO:0000256" key="2">
    <source>
        <dbReference type="ARBA" id="ARBA00022737"/>
    </source>
</evidence>
<dbReference type="GO" id="GO:0005737">
    <property type="term" value="C:cytoplasm"/>
    <property type="evidence" value="ECO:0007669"/>
    <property type="project" value="TreeGrafter"/>
</dbReference>
<feature type="compositionally biased region" description="Polar residues" evidence="4">
    <location>
        <begin position="844"/>
        <end position="863"/>
    </location>
</feature>
<feature type="region of interest" description="Disordered" evidence="4">
    <location>
        <begin position="337"/>
        <end position="368"/>
    </location>
</feature>
<dbReference type="InterPro" id="IPR001452">
    <property type="entry name" value="SH3_domain"/>
</dbReference>
<feature type="compositionally biased region" description="Pro residues" evidence="4">
    <location>
        <begin position="692"/>
        <end position="708"/>
    </location>
</feature>
<feature type="compositionally biased region" description="Basic and acidic residues" evidence="4">
    <location>
        <begin position="670"/>
        <end position="689"/>
    </location>
</feature>
<reference evidence="8" key="1">
    <citation type="journal article" date="2010" name="Nature">
        <title>The Amphimedon queenslandica genome and the evolution of animal complexity.</title>
        <authorList>
            <person name="Srivastava M."/>
            <person name="Simakov O."/>
            <person name="Chapman J."/>
            <person name="Fahey B."/>
            <person name="Gauthier M.E."/>
            <person name="Mitros T."/>
            <person name="Richards G.S."/>
            <person name="Conaco C."/>
            <person name="Dacre M."/>
            <person name="Hellsten U."/>
            <person name="Larroux C."/>
            <person name="Putnam N.H."/>
            <person name="Stanke M."/>
            <person name="Adamska M."/>
            <person name="Darling A."/>
            <person name="Degnan S.M."/>
            <person name="Oakley T.H."/>
            <person name="Plachetzki D.C."/>
            <person name="Zhai Y."/>
            <person name="Adamski M."/>
            <person name="Calcino A."/>
            <person name="Cummins S.F."/>
            <person name="Goodstein D.M."/>
            <person name="Harris C."/>
            <person name="Jackson D.J."/>
            <person name="Leys S.P."/>
            <person name="Shu S."/>
            <person name="Woodcroft B.J."/>
            <person name="Vervoort M."/>
            <person name="Kosik K.S."/>
            <person name="Manning G."/>
            <person name="Degnan B.M."/>
            <person name="Rokhsar D.S."/>
        </authorList>
    </citation>
    <scope>NUCLEOTIDE SEQUENCE [LARGE SCALE GENOMIC DNA]</scope>
</reference>
<feature type="domain" description="SH3" evidence="5">
    <location>
        <begin position="254"/>
        <end position="313"/>
    </location>
</feature>
<feature type="compositionally biased region" description="Polar residues" evidence="4">
    <location>
        <begin position="762"/>
        <end position="782"/>
    </location>
</feature>
<keyword evidence="1 3" id="KW-0728">SH3 domain</keyword>
<evidence type="ECO:0000259" key="5">
    <source>
        <dbReference type="PROSITE" id="PS50002"/>
    </source>
</evidence>
<dbReference type="PROSITE" id="PS50195">
    <property type="entry name" value="PX"/>
    <property type="match status" value="1"/>
</dbReference>
<evidence type="ECO:0008006" key="9">
    <source>
        <dbReference type="Google" id="ProtNLM"/>
    </source>
</evidence>
<evidence type="ECO:0000313" key="7">
    <source>
        <dbReference type="EnsemblMetazoa" id="XP_019852432.1"/>
    </source>
</evidence>
<dbReference type="SUPFAM" id="SSF64268">
    <property type="entry name" value="PX domain"/>
    <property type="match status" value="1"/>
</dbReference>
<keyword evidence="8" id="KW-1185">Reference proteome</keyword>
<dbReference type="EnsemblMetazoa" id="XM_019996873.1">
    <property type="protein sequence ID" value="XP_019852432.1"/>
    <property type="gene ID" value="LOC100640751"/>
</dbReference>
<dbReference type="Pfam" id="PF00787">
    <property type="entry name" value="PX"/>
    <property type="match status" value="1"/>
</dbReference>
<accession>A0AAN0J6P7</accession>
<organism evidence="7 8">
    <name type="scientific">Amphimedon queenslandica</name>
    <name type="common">Sponge</name>
    <dbReference type="NCBI Taxonomy" id="400682"/>
    <lineage>
        <taxon>Eukaryota</taxon>
        <taxon>Metazoa</taxon>
        <taxon>Porifera</taxon>
        <taxon>Demospongiae</taxon>
        <taxon>Heteroscleromorpha</taxon>
        <taxon>Haplosclerida</taxon>
        <taxon>Niphatidae</taxon>
        <taxon>Amphimedon</taxon>
    </lineage>
</organism>
<dbReference type="InterPro" id="IPR036028">
    <property type="entry name" value="SH3-like_dom_sf"/>
</dbReference>
<evidence type="ECO:0000256" key="4">
    <source>
        <dbReference type="SAM" id="MobiDB-lite"/>
    </source>
</evidence>
<proteinExistence type="predicted"/>
<feature type="compositionally biased region" description="Polar residues" evidence="4">
    <location>
        <begin position="809"/>
        <end position="818"/>
    </location>
</feature>
<feature type="compositionally biased region" description="Basic and acidic residues" evidence="4">
    <location>
        <begin position="384"/>
        <end position="394"/>
    </location>
</feature>
<feature type="compositionally biased region" description="Low complexity" evidence="4">
    <location>
        <begin position="739"/>
        <end position="749"/>
    </location>
</feature>
<feature type="compositionally biased region" description="Polar residues" evidence="4">
    <location>
        <begin position="337"/>
        <end position="356"/>
    </location>
</feature>
<dbReference type="RefSeq" id="XP_019852432.1">
    <property type="nucleotide sequence ID" value="XM_019996873.1"/>
</dbReference>
<feature type="domain" description="PX" evidence="6">
    <location>
        <begin position="36"/>
        <end position="160"/>
    </location>
</feature>
<dbReference type="KEGG" id="aqu:100640751"/>
<sequence>MLTTPSWSCYFTTHHFCCTYSKTSKRERKDQRRMGKTVLEAKVVDIQKRRYPSKHYVYVIEVVWSEGTQTLIYRRYSSFFEFQCGLLAKFPIEAGEKNPADRCIPFLPGKIIWGRSHVRSVAEKRMGPISDYCQAVIRLPSHLSQDSYILNFFEVKPDDINPQVAKEEKSKKKESANDISDPILLEQYTAIADYKKQKNTECSLAAGQVVEVIDKNENGWWFVHMDDLNEGWVPATYLEPIYGQTEANKSFMLDTPETHITTSNYKAKNPDELSFERGVIVEVFEKGMDGWWKAKYLDKDGFVPACYLTRYYGTVNDISAGGPIQVVSTAQEAVTSTLKPANSSAPKPQRSPSPIKSNKHFPFPLKPGVDPYAEEPIYAPTPRKEMIKRADIRKVPPPVIQKPMLKKGSKQQLGKSSSFSDPDDDAYTEIDDFVKPTATKNGSQEDEDDEDPHDYEMMSEHYMTIGDFTAGIGDGLSFKSGKEVSVITKNPSGWWYVEMDSQEGWVPSSYLEKVYSPSSIGQKANEKAKETPAVAKPPEVKKVLKSPPVKQRGGGVNDSKPAPSGIKAKLKETSSVPLESHKPSVAARPVKSPVKPSVSAKPKPAIPRVVTNDATDGGDTGQSSVAAMAAALSKGMGKKSTSQGEVKSTPPRPTVPKRTVPVGAGGDALSIKRDSLKRSSSTDDIESKKTKSPPPLKPRPNELIPPPQRGYKSTSSSPQPMGRKFLRKSTENLTEIDNDTPTTSRTSSSKPDKPQPPPARKLTQSDTQTRPTLGGARSNQTIKLGELEKSLSKKPLPGKRGGPSPPLRKNTSTASSNGPPKRPQTGPNKSAQAKKAPPPRPGNSPAQSRRPSLPGSSSTQSRKASYVTIADYSGDEGSLSFREGENVEVIEKNDEGWWYVSIKGNEGWIPSTFIEKTTNAPERPFKPPQPKLAARKSKSIPKLTENSCRAISDYNPPVYEDSGISLKEGEIYEVIERADGGWWYVQYGDKEGWAPSSFLEPAN</sequence>
<dbReference type="Proteomes" id="UP000007879">
    <property type="component" value="Unassembled WGS sequence"/>
</dbReference>
<feature type="region of interest" description="Disordered" evidence="4">
    <location>
        <begin position="918"/>
        <end position="940"/>
    </location>
</feature>
<dbReference type="CDD" id="cd12017">
    <property type="entry name" value="SH3_Tks_3"/>
    <property type="match status" value="1"/>
</dbReference>
<dbReference type="SUPFAM" id="SSF50044">
    <property type="entry name" value="SH3-domain"/>
    <property type="match status" value="5"/>
</dbReference>
<evidence type="ECO:0000313" key="8">
    <source>
        <dbReference type="Proteomes" id="UP000007879"/>
    </source>
</evidence>
<name>A0AAN0J6P7_AMPQE</name>
<feature type="region of interest" description="Disordered" evidence="4">
    <location>
        <begin position="384"/>
        <end position="453"/>
    </location>
</feature>
<feature type="compositionally biased region" description="Low complexity" evidence="4">
    <location>
        <begin position="589"/>
        <end position="603"/>
    </location>
</feature>
<dbReference type="InterPro" id="IPR051228">
    <property type="entry name" value="NADPH_Oxidase/PX-Domain"/>
</dbReference>
<dbReference type="Gene3D" id="3.30.1520.10">
    <property type="entry name" value="Phox-like domain"/>
    <property type="match status" value="1"/>
</dbReference>
<evidence type="ECO:0000256" key="1">
    <source>
        <dbReference type="ARBA" id="ARBA00022443"/>
    </source>
</evidence>
<feature type="compositionally biased region" description="Acidic residues" evidence="4">
    <location>
        <begin position="444"/>
        <end position="453"/>
    </location>
</feature>
<dbReference type="Pfam" id="PF00018">
    <property type="entry name" value="SH3_1"/>
    <property type="match status" value="4"/>
</dbReference>
<dbReference type="PANTHER" id="PTHR15706">
    <property type="entry name" value="SH3 MULTIPLE DOMAIN"/>
    <property type="match status" value="1"/>
</dbReference>
<dbReference type="GO" id="GO:0035091">
    <property type="term" value="F:phosphatidylinositol binding"/>
    <property type="evidence" value="ECO:0007669"/>
    <property type="project" value="InterPro"/>
</dbReference>
<dbReference type="CDD" id="cd12015">
    <property type="entry name" value="SH3_Tks_1"/>
    <property type="match status" value="1"/>
</dbReference>
<feature type="region of interest" description="Disordered" evidence="4">
    <location>
        <begin position="517"/>
        <end position="883"/>
    </location>
</feature>
<dbReference type="PROSITE" id="PS50002">
    <property type="entry name" value="SH3"/>
    <property type="match status" value="5"/>
</dbReference>
<dbReference type="AlphaFoldDB" id="A0AAN0J6P7"/>
<evidence type="ECO:0000259" key="6">
    <source>
        <dbReference type="PROSITE" id="PS50195"/>
    </source>
</evidence>
<dbReference type="SMART" id="SM00326">
    <property type="entry name" value="SH3"/>
    <property type="match status" value="5"/>
</dbReference>
<feature type="domain" description="SH3" evidence="5">
    <location>
        <begin position="943"/>
        <end position="1003"/>
    </location>
</feature>
<dbReference type="SMART" id="SM00312">
    <property type="entry name" value="PX"/>
    <property type="match status" value="1"/>
</dbReference>
<feature type="domain" description="SH3" evidence="5">
    <location>
        <begin position="183"/>
        <end position="243"/>
    </location>
</feature>
<dbReference type="GeneID" id="100640751"/>
<dbReference type="Gene3D" id="2.30.30.40">
    <property type="entry name" value="SH3 Domains"/>
    <property type="match status" value="5"/>
</dbReference>
<dbReference type="Pfam" id="PF07653">
    <property type="entry name" value="SH3_2"/>
    <property type="match status" value="1"/>
</dbReference>
<dbReference type="InterPro" id="IPR001683">
    <property type="entry name" value="PX_dom"/>
</dbReference>
<keyword evidence="2" id="KW-0677">Repeat</keyword>
<dbReference type="InterPro" id="IPR036871">
    <property type="entry name" value="PX_dom_sf"/>
</dbReference>
<dbReference type="FunFam" id="2.30.30.40:FF:000082">
    <property type="entry name" value="SH3 and PX domain-containing protein 2B"/>
    <property type="match status" value="1"/>
</dbReference>